<keyword evidence="1" id="KW-0812">Transmembrane</keyword>
<reference evidence="3" key="1">
    <citation type="journal article" date="2019" name="Int. J. Syst. Evol. Microbiol.">
        <title>The Global Catalogue of Microorganisms (GCM) 10K type strain sequencing project: providing services to taxonomists for standard genome sequencing and annotation.</title>
        <authorList>
            <consortium name="The Broad Institute Genomics Platform"/>
            <consortium name="The Broad Institute Genome Sequencing Center for Infectious Disease"/>
            <person name="Wu L."/>
            <person name="Ma J."/>
        </authorList>
    </citation>
    <scope>NUCLEOTIDE SEQUENCE [LARGE SCALE GENOMIC DNA]</scope>
    <source>
        <strain evidence="3">CCM 7855</strain>
    </source>
</reference>
<dbReference type="EMBL" id="BMCS01000001">
    <property type="protein sequence ID" value="GGF11969.1"/>
    <property type="molecule type" value="Genomic_DNA"/>
</dbReference>
<accession>A0ABQ1U8I6</accession>
<evidence type="ECO:0000256" key="1">
    <source>
        <dbReference type="SAM" id="Phobius"/>
    </source>
</evidence>
<evidence type="ECO:0000313" key="2">
    <source>
        <dbReference type="EMBL" id="GGF11969.1"/>
    </source>
</evidence>
<keyword evidence="1" id="KW-0472">Membrane</keyword>
<dbReference type="InterPro" id="IPR007403">
    <property type="entry name" value="DUF456"/>
</dbReference>
<dbReference type="Proteomes" id="UP000632454">
    <property type="component" value="Unassembled WGS sequence"/>
</dbReference>
<feature type="transmembrane region" description="Helical" evidence="1">
    <location>
        <begin position="83"/>
        <end position="110"/>
    </location>
</feature>
<feature type="transmembrane region" description="Helical" evidence="1">
    <location>
        <begin position="130"/>
        <end position="153"/>
    </location>
</feature>
<dbReference type="Pfam" id="PF04306">
    <property type="entry name" value="DUF456"/>
    <property type="match status" value="1"/>
</dbReference>
<evidence type="ECO:0000313" key="3">
    <source>
        <dbReference type="Proteomes" id="UP000632454"/>
    </source>
</evidence>
<sequence>MSAVGELLIALVIVIGLVGTIVPMLPGPSLVLAAIVIWALFVGGWAWAVVAGAAVLIVGAAVLKYLVAGRSMKRSGISNRTVLIGGLAGIVGFFVIPVIGLPIGFLAGAFVAEWARDQDVRAGWRGAIAALRAAGVAILIELTASLFAAAGWLTGAIAI</sequence>
<protein>
    <submittedName>
        <fullName evidence="2">Membrane protein</fullName>
    </submittedName>
</protein>
<keyword evidence="3" id="KW-1185">Reference proteome</keyword>
<feature type="transmembrane region" description="Helical" evidence="1">
    <location>
        <begin position="7"/>
        <end position="25"/>
    </location>
</feature>
<name>A0ABQ1U8I6_9NOCA</name>
<proteinExistence type="predicted"/>
<comment type="caution">
    <text evidence="2">The sequence shown here is derived from an EMBL/GenBank/DDBJ whole genome shotgun (WGS) entry which is preliminary data.</text>
</comment>
<organism evidence="2 3">
    <name type="scientific">Williamsia phyllosphaerae</name>
    <dbReference type="NCBI Taxonomy" id="885042"/>
    <lineage>
        <taxon>Bacteria</taxon>
        <taxon>Bacillati</taxon>
        <taxon>Actinomycetota</taxon>
        <taxon>Actinomycetes</taxon>
        <taxon>Mycobacteriales</taxon>
        <taxon>Nocardiaceae</taxon>
        <taxon>Williamsia</taxon>
    </lineage>
</organism>
<dbReference type="RefSeq" id="WP_188486594.1">
    <property type="nucleotide sequence ID" value="NZ_BMCS01000001.1"/>
</dbReference>
<gene>
    <name evidence="2" type="ORF">GCM10007298_04880</name>
</gene>
<feature type="transmembrane region" description="Helical" evidence="1">
    <location>
        <begin position="31"/>
        <end position="63"/>
    </location>
</feature>
<keyword evidence="1" id="KW-1133">Transmembrane helix</keyword>